<feature type="region of interest" description="Disordered" evidence="1">
    <location>
        <begin position="43"/>
        <end position="63"/>
    </location>
</feature>
<dbReference type="Proteomes" id="UP000178825">
    <property type="component" value="Unassembled WGS sequence"/>
</dbReference>
<reference evidence="2 3" key="1">
    <citation type="journal article" date="2016" name="Nat. Commun.">
        <title>Thousands of microbial genomes shed light on interconnected biogeochemical processes in an aquifer system.</title>
        <authorList>
            <person name="Anantharaman K."/>
            <person name="Brown C.T."/>
            <person name="Hug L.A."/>
            <person name="Sharon I."/>
            <person name="Castelle C.J."/>
            <person name="Probst A.J."/>
            <person name="Thomas B.C."/>
            <person name="Singh A."/>
            <person name="Wilkins M.J."/>
            <person name="Karaoz U."/>
            <person name="Brodie E.L."/>
            <person name="Williams K.H."/>
            <person name="Hubbard S.S."/>
            <person name="Banfield J.F."/>
        </authorList>
    </citation>
    <scope>NUCLEOTIDE SEQUENCE [LARGE SCALE GENOMIC DNA]</scope>
</reference>
<feature type="compositionally biased region" description="Basic and acidic residues" evidence="1">
    <location>
        <begin position="53"/>
        <end position="63"/>
    </location>
</feature>
<name>A0A1F6BPV8_9BACT</name>
<gene>
    <name evidence="2" type="ORF">A3D55_01105</name>
</gene>
<dbReference type="EMBL" id="MFKJ01000013">
    <property type="protein sequence ID" value="OGG38792.1"/>
    <property type="molecule type" value="Genomic_DNA"/>
</dbReference>
<evidence type="ECO:0000313" key="2">
    <source>
        <dbReference type="EMBL" id="OGG38792.1"/>
    </source>
</evidence>
<comment type="caution">
    <text evidence="2">The sequence shown here is derived from an EMBL/GenBank/DDBJ whole genome shotgun (WGS) entry which is preliminary data.</text>
</comment>
<evidence type="ECO:0000313" key="3">
    <source>
        <dbReference type="Proteomes" id="UP000178825"/>
    </source>
</evidence>
<evidence type="ECO:0000256" key="1">
    <source>
        <dbReference type="SAM" id="MobiDB-lite"/>
    </source>
</evidence>
<organism evidence="2 3">
    <name type="scientific">Candidatus Jorgensenbacteria bacterium RIFCSPHIGHO2_02_FULL_45_20</name>
    <dbReference type="NCBI Taxonomy" id="1798470"/>
    <lineage>
        <taxon>Bacteria</taxon>
        <taxon>Candidatus Joergenseniibacteriota</taxon>
    </lineage>
</organism>
<accession>A0A1F6BPV8</accession>
<protein>
    <submittedName>
        <fullName evidence="2">Uncharacterized protein</fullName>
    </submittedName>
</protein>
<sequence>MHREGRPASPTSDGEEELAGDFSLTAQKTRLSGEFAVRASKLLCSRGDPPAGGEDRGDSIRKP</sequence>
<proteinExistence type="predicted"/>
<dbReference type="AlphaFoldDB" id="A0A1F6BPV8"/>